<proteinExistence type="predicted"/>
<protein>
    <submittedName>
        <fullName evidence="3">Type III-B CRISPR module RAMP protein Cmr1</fullName>
    </submittedName>
</protein>
<dbReference type="Pfam" id="PF03787">
    <property type="entry name" value="RAMPs"/>
    <property type="match status" value="1"/>
</dbReference>
<evidence type="ECO:0000313" key="4">
    <source>
        <dbReference type="Proteomes" id="UP001231736"/>
    </source>
</evidence>
<dbReference type="Proteomes" id="UP001231736">
    <property type="component" value="Unassembled WGS sequence"/>
</dbReference>
<feature type="domain" description="CRISPR type III-associated protein" evidence="2">
    <location>
        <begin position="18"/>
        <end position="223"/>
    </location>
</feature>
<organism evidence="3 4">
    <name type="scientific">Phocoenobacter skyensis</name>
    <dbReference type="NCBI Taxonomy" id="97481"/>
    <lineage>
        <taxon>Bacteria</taxon>
        <taxon>Pseudomonadati</taxon>
        <taxon>Pseudomonadota</taxon>
        <taxon>Gammaproteobacteria</taxon>
        <taxon>Pasteurellales</taxon>
        <taxon>Pasteurellaceae</taxon>
        <taxon>Phocoenobacter</taxon>
    </lineage>
</organism>
<evidence type="ECO:0000259" key="2">
    <source>
        <dbReference type="Pfam" id="PF03787"/>
    </source>
</evidence>
<sequence>MNISGNIKGNLPTTLTATYKIITPMFIGDAEQNASWISPMSFKGALRFWWRALAWGRVRSKPEYNSDELALKQLHHEEAELFGSSADNLDKKNDKNSPKTYGRGAVTIKITKYYVSFISKEELEDQYNAHQNSAGYALGQGLTQYHKKQGNDPARTAYLRNAVKPNSSFTVDLMFKDIQDKELSEEEQKELNEIIKNELKNSLLLLGLLGGLGSKNRRGLGSLTITELTGVNIPADKEQLVKFLEEIKPYGILSESPADIIVKDGEQNAWTTLKTMSHDMQMFRGWGFSFNGGTHKINGYNAEHNSYFNKQNDHDLIYQFLDSPHQSSLPSSFAFGLPRNYGLSNGGHRVEIKFEPRAKTATGNIDKKHKRSRRASSVITHIHQFPNGHFLSIQTIMYGKLFPDNDEVVFSRKIGRHFQEQSTVNFQGYQSNIFDEYKKYLETKQWKLI</sequence>
<keyword evidence="1" id="KW-0051">Antiviral defense</keyword>
<name>A0AAJ6P2B4_9PAST</name>
<dbReference type="NCBIfam" id="TIGR01894">
    <property type="entry name" value="cas_TM1795_cmr1"/>
    <property type="match status" value="1"/>
</dbReference>
<dbReference type="GO" id="GO:0051607">
    <property type="term" value="P:defense response to virus"/>
    <property type="evidence" value="ECO:0007669"/>
    <property type="project" value="UniProtKB-KW"/>
</dbReference>
<reference evidence="3" key="1">
    <citation type="journal article" date="2023" name="Front. Microbiol.">
        <title>Phylogeography and host specificity of Pasteurellaceae pathogenic to sea-farmed fish in the north-east Atlantic.</title>
        <authorList>
            <person name="Gulla S."/>
            <person name="Colquhoun D.J."/>
            <person name="Olsen A.B."/>
            <person name="Spilsberg B."/>
            <person name="Lagesen K."/>
            <person name="Aakesson C.P."/>
            <person name="Strom S."/>
            <person name="Manji F."/>
            <person name="Birkbeck T.H."/>
            <person name="Nilsen H.K."/>
        </authorList>
    </citation>
    <scope>NUCLEOTIDE SEQUENCE</scope>
    <source>
        <strain evidence="3">98B1</strain>
    </source>
</reference>
<dbReference type="InterPro" id="IPR007522">
    <property type="entry name" value="CRISPR-assoc_prot_TM1795"/>
</dbReference>
<dbReference type="RefSeq" id="WP_306375723.1">
    <property type="nucleotide sequence ID" value="NZ_JASAYT010000008.1"/>
</dbReference>
<evidence type="ECO:0000256" key="1">
    <source>
        <dbReference type="ARBA" id="ARBA00023118"/>
    </source>
</evidence>
<dbReference type="AlphaFoldDB" id="A0AAJ6P2B4"/>
<dbReference type="InterPro" id="IPR005537">
    <property type="entry name" value="RAMP_III_fam"/>
</dbReference>
<dbReference type="EMBL" id="JASAYT010000008">
    <property type="protein sequence ID" value="MDP8174513.1"/>
    <property type="molecule type" value="Genomic_DNA"/>
</dbReference>
<comment type="caution">
    <text evidence="3">The sequence shown here is derived from an EMBL/GenBank/DDBJ whole genome shotgun (WGS) entry which is preliminary data.</text>
</comment>
<gene>
    <name evidence="3" type="primary">cmr1</name>
    <name evidence="3" type="ORF">QJU97_03450</name>
</gene>
<accession>A0AAJ6P2B4</accession>
<evidence type="ECO:0000313" key="3">
    <source>
        <dbReference type="EMBL" id="MDP8174513.1"/>
    </source>
</evidence>